<name>A0A4Q0M2S8_9HYPH</name>
<gene>
    <name evidence="1" type="ORF">EK403_21570</name>
</gene>
<dbReference type="EMBL" id="RYFI01000036">
    <property type="protein sequence ID" value="RXF67198.1"/>
    <property type="molecule type" value="Genomic_DNA"/>
</dbReference>
<evidence type="ECO:0000313" key="1">
    <source>
        <dbReference type="EMBL" id="RXF67198.1"/>
    </source>
</evidence>
<dbReference type="AlphaFoldDB" id="A0A4Q0M2S8"/>
<protein>
    <recommendedName>
        <fullName evidence="3">Class I SAM-dependent methyltransferase</fullName>
    </recommendedName>
</protein>
<reference evidence="1 2" key="1">
    <citation type="submission" date="2018-12" db="EMBL/GenBank/DDBJ databases">
        <title>bacterium Hansschlegelia zhihuaiae S113.</title>
        <authorList>
            <person name="He J."/>
        </authorList>
    </citation>
    <scope>NUCLEOTIDE SEQUENCE [LARGE SCALE GENOMIC DNA]</scope>
    <source>
        <strain evidence="1 2">S 113</strain>
    </source>
</reference>
<dbReference type="Proteomes" id="UP000289708">
    <property type="component" value="Unassembled WGS sequence"/>
</dbReference>
<dbReference type="Gene3D" id="3.40.50.150">
    <property type="entry name" value="Vaccinia Virus protein VP39"/>
    <property type="match status" value="1"/>
</dbReference>
<proteinExistence type="predicted"/>
<dbReference type="SUPFAM" id="SSF53335">
    <property type="entry name" value="S-adenosyl-L-methionine-dependent methyltransferases"/>
    <property type="match status" value="1"/>
</dbReference>
<evidence type="ECO:0008006" key="3">
    <source>
        <dbReference type="Google" id="ProtNLM"/>
    </source>
</evidence>
<dbReference type="RefSeq" id="WP_128779517.1">
    <property type="nucleotide sequence ID" value="NZ_RYFI01000036.1"/>
</dbReference>
<comment type="caution">
    <text evidence="1">The sequence shown here is derived from an EMBL/GenBank/DDBJ whole genome shotgun (WGS) entry which is preliminary data.</text>
</comment>
<dbReference type="OrthoDB" id="5464971at2"/>
<evidence type="ECO:0000313" key="2">
    <source>
        <dbReference type="Proteomes" id="UP000289708"/>
    </source>
</evidence>
<keyword evidence="2" id="KW-1185">Reference proteome</keyword>
<dbReference type="InterPro" id="IPR029063">
    <property type="entry name" value="SAM-dependent_MTases_sf"/>
</dbReference>
<accession>A0A4Q0M2S8</accession>
<organism evidence="1 2">
    <name type="scientific">Hansschlegelia zhihuaiae</name>
    <dbReference type="NCBI Taxonomy" id="405005"/>
    <lineage>
        <taxon>Bacteria</taxon>
        <taxon>Pseudomonadati</taxon>
        <taxon>Pseudomonadota</taxon>
        <taxon>Alphaproteobacteria</taxon>
        <taxon>Hyphomicrobiales</taxon>
        <taxon>Methylopilaceae</taxon>
        <taxon>Hansschlegelia</taxon>
    </lineage>
</organism>
<sequence>MAETINERLSGICEKIISDAKARGYDETQFVPEEMIAEWRERGQIGIHKYLNLDKRMLRAAKIAYEIGLDRTPGKISLLDLGAGPAYICVVARELGHDALALDIQHPLYEELCKFFNVPRVEHRITPSSFLPEGLGKFDYVSALAIKFHERKRTFWSHDEWDSFLKYMDENCLTPNGGLYFSFNYRTDHPVDETDEWQVRRRDMYVALHDWFLSRSFVSPEPGVYLRGSAVEMHRSVS</sequence>